<dbReference type="Pfam" id="PF00535">
    <property type="entry name" value="Glycos_transf_2"/>
    <property type="match status" value="1"/>
</dbReference>
<dbReference type="Gene3D" id="3.90.550.10">
    <property type="entry name" value="Spore Coat Polysaccharide Biosynthesis Protein SpsA, Chain A"/>
    <property type="match status" value="1"/>
</dbReference>
<dbReference type="PANTHER" id="PTHR22916">
    <property type="entry name" value="GLYCOSYLTRANSFERASE"/>
    <property type="match status" value="1"/>
</dbReference>
<evidence type="ECO:0000313" key="5">
    <source>
        <dbReference type="EMBL" id="AYV37965.1"/>
    </source>
</evidence>
<dbReference type="InterPro" id="IPR029044">
    <property type="entry name" value="Nucleotide-diphossugar_trans"/>
</dbReference>
<dbReference type="Proteomes" id="UP000267614">
    <property type="component" value="Chromosome"/>
</dbReference>
<dbReference type="EMBL" id="CP033604">
    <property type="protein sequence ID" value="AYV37965.1"/>
    <property type="molecule type" value="Genomic_DNA"/>
</dbReference>
<keyword evidence="1" id="KW-0328">Glycosyltransferase</keyword>
<keyword evidence="3" id="KW-1133">Transmembrane helix</keyword>
<evidence type="ECO:0000256" key="1">
    <source>
        <dbReference type="ARBA" id="ARBA00022676"/>
    </source>
</evidence>
<keyword evidence="3" id="KW-0472">Membrane</keyword>
<gene>
    <name evidence="5" type="ORF">EFI48_14795</name>
</gene>
<accession>A0AAN1QFB9</accession>
<proteinExistence type="predicted"/>
<name>A0AAN1QFB9_AERVE</name>
<dbReference type="GO" id="GO:0016758">
    <property type="term" value="F:hexosyltransferase activity"/>
    <property type="evidence" value="ECO:0007669"/>
    <property type="project" value="UniProtKB-ARBA"/>
</dbReference>
<dbReference type="InterPro" id="IPR001173">
    <property type="entry name" value="Glyco_trans_2-like"/>
</dbReference>
<evidence type="ECO:0000256" key="3">
    <source>
        <dbReference type="SAM" id="Phobius"/>
    </source>
</evidence>
<reference evidence="5 6" key="1">
    <citation type="submission" date="2018-11" db="EMBL/GenBank/DDBJ databases">
        <title>Complete genome sequence of multidrug-resistant Aeromonas veronii strain MS-18-37.</title>
        <authorList>
            <person name="Abdelhamed H."/>
            <person name="Lawrence M."/>
            <person name="Waldbieser G."/>
        </authorList>
    </citation>
    <scope>NUCLEOTIDE SEQUENCE [LARGE SCALE GENOMIC DNA]</scope>
    <source>
        <strain evidence="5 6">MS-18-37</strain>
    </source>
</reference>
<dbReference type="AlphaFoldDB" id="A0AAN1QFB9"/>
<keyword evidence="3" id="KW-0812">Transmembrane</keyword>
<evidence type="ECO:0000256" key="2">
    <source>
        <dbReference type="ARBA" id="ARBA00022679"/>
    </source>
</evidence>
<feature type="transmembrane region" description="Helical" evidence="3">
    <location>
        <begin position="306"/>
        <end position="328"/>
    </location>
</feature>
<evidence type="ECO:0000259" key="4">
    <source>
        <dbReference type="Pfam" id="PF00535"/>
    </source>
</evidence>
<dbReference type="CDD" id="cd00761">
    <property type="entry name" value="Glyco_tranf_GTA_type"/>
    <property type="match status" value="1"/>
</dbReference>
<organism evidence="5 6">
    <name type="scientific">Aeromonas veronii</name>
    <dbReference type="NCBI Taxonomy" id="654"/>
    <lineage>
        <taxon>Bacteria</taxon>
        <taxon>Pseudomonadati</taxon>
        <taxon>Pseudomonadota</taxon>
        <taxon>Gammaproteobacteria</taxon>
        <taxon>Aeromonadales</taxon>
        <taxon>Aeromonadaceae</taxon>
        <taxon>Aeromonas</taxon>
    </lineage>
</organism>
<sequence length="333" mass="37535">MNSFMSSNYIPKVSVIVPVYNTELYVERAIISLMEQTLDDVQFIIIDDGSKDNSLNIIKQVITRYPARQGQVTLISRENRGVAATRAQAMELATGDYVIHLDSDDWAELNWLEALYTKALEDNADVVVCDYRTIHPATSTDVKQPIGKDGVDCVKKLLSGELLGPTWNKLIKRKLLVDNNIRFLSDINFLEDFILVMQAFLAANAIGYVAQPLINYNQCNESSITATVSEQKVNEIVSATKIINEVLCQHQLVPALSEQFNTMKLRLKYWILCSANKAAPDSFWGLYPEANKHIWQSSLSIHVKTVLYIASLKMFTVAQLIIHLVGLLKRIIK</sequence>
<feature type="domain" description="Glycosyltransferase 2-like" evidence="4">
    <location>
        <begin position="14"/>
        <end position="144"/>
    </location>
</feature>
<protein>
    <submittedName>
        <fullName evidence="5">Glycosyltransferase</fullName>
    </submittedName>
</protein>
<dbReference type="SUPFAM" id="SSF53448">
    <property type="entry name" value="Nucleotide-diphospho-sugar transferases"/>
    <property type="match status" value="1"/>
</dbReference>
<keyword evidence="2" id="KW-0808">Transferase</keyword>
<evidence type="ECO:0000313" key="6">
    <source>
        <dbReference type="Proteomes" id="UP000267614"/>
    </source>
</evidence>
<dbReference type="PANTHER" id="PTHR22916:SF51">
    <property type="entry name" value="GLYCOSYLTRANSFERASE EPSH-RELATED"/>
    <property type="match status" value="1"/>
</dbReference>